<dbReference type="Proteomes" id="UP001152759">
    <property type="component" value="Chromosome 2"/>
</dbReference>
<comment type="pathway">
    <text evidence="2">Lipid metabolism; sphingolipid metabolism.</text>
</comment>
<evidence type="ECO:0000256" key="7">
    <source>
        <dbReference type="ARBA" id="ARBA00023136"/>
    </source>
</evidence>
<dbReference type="GO" id="GO:0050291">
    <property type="term" value="F:sphingosine N-acyltransferase activity"/>
    <property type="evidence" value="ECO:0007669"/>
    <property type="project" value="InterPro"/>
</dbReference>
<keyword evidence="7 9" id="KW-0472">Membrane</keyword>
<evidence type="ECO:0000256" key="4">
    <source>
        <dbReference type="ARBA" id="ARBA00022692"/>
    </source>
</evidence>
<feature type="transmembrane region" description="Helical" evidence="9">
    <location>
        <begin position="184"/>
        <end position="201"/>
    </location>
</feature>
<dbReference type="KEGG" id="btab:109036176"/>
<evidence type="ECO:0000256" key="3">
    <source>
        <dbReference type="ARBA" id="ARBA00004991"/>
    </source>
</evidence>
<evidence type="ECO:0000313" key="12">
    <source>
        <dbReference type="Proteomes" id="UP001152759"/>
    </source>
</evidence>
<feature type="domain" description="TLC" evidence="10">
    <location>
        <begin position="137"/>
        <end position="359"/>
    </location>
</feature>
<dbReference type="PANTHER" id="PTHR12560">
    <property type="entry name" value="LONGEVITY ASSURANCE FACTOR 1 LAG1"/>
    <property type="match status" value="1"/>
</dbReference>
<gene>
    <name evidence="11" type="ORF">BEMITA_LOCUS3644</name>
</gene>
<evidence type="ECO:0000256" key="2">
    <source>
        <dbReference type="ARBA" id="ARBA00004760"/>
    </source>
</evidence>
<sequence length="388" mass="45797">MNFTKESNGAFFSESFWLPQNVTWEDFNRFEDKDGLRMPKIQDVFVAWKLVPFVLLSKFVVEKFVAPKLGKWAGIKDELREKPKHVEILEKAHRANPWGRWSNQAISALTKQLDWTDEQIHEWFKARRKYATETTLEKFCESVWRAMFFICIMVYGIYCHWSKEWVWDLKRCYENFPQPVTEDLYWYFIISLANYSAWNISQFWDVQRKYYRILLFHHLLAVALLVGQWVAGVHRMGLLICTVHDVGDLLLEAIKCLKYLNLLRAKAWWLWIFSFVNGGLWIATRNIILPFYLIPGIYRHAPFGMLQSFPYSCFRGGACNISSFAFNSNHVLVIMLSCLGLLHVYWTCLIFRISYLALIVGKLEDDTREVSDDESDGPKMKLKSTKKE</sequence>
<dbReference type="GO" id="GO:0016020">
    <property type="term" value="C:membrane"/>
    <property type="evidence" value="ECO:0007669"/>
    <property type="project" value="UniProtKB-SubCell"/>
</dbReference>
<keyword evidence="12" id="KW-1185">Reference proteome</keyword>
<dbReference type="Gene3D" id="1.10.10.60">
    <property type="entry name" value="Homeodomain-like"/>
    <property type="match status" value="1"/>
</dbReference>
<feature type="transmembrane region" description="Helical" evidence="9">
    <location>
        <begin position="268"/>
        <end position="288"/>
    </location>
</feature>
<protein>
    <recommendedName>
        <fullName evidence="10">TLC domain-containing protein</fullName>
    </recommendedName>
</protein>
<comment type="subcellular location">
    <subcellularLocation>
        <location evidence="1">Membrane</location>
        <topology evidence="1">Multi-pass membrane protein</topology>
    </subcellularLocation>
</comment>
<dbReference type="CDD" id="cd00086">
    <property type="entry name" value="homeodomain"/>
    <property type="match status" value="1"/>
</dbReference>
<dbReference type="SMART" id="SM00724">
    <property type="entry name" value="TLC"/>
    <property type="match status" value="1"/>
</dbReference>
<accession>A0A9P0A576</accession>
<dbReference type="EMBL" id="OU963863">
    <property type="protein sequence ID" value="CAH0384297.1"/>
    <property type="molecule type" value="Genomic_DNA"/>
</dbReference>
<dbReference type="PANTHER" id="PTHR12560:SF0">
    <property type="entry name" value="LD18904P"/>
    <property type="match status" value="1"/>
</dbReference>
<reference evidence="11" key="1">
    <citation type="submission" date="2021-12" db="EMBL/GenBank/DDBJ databases">
        <authorList>
            <person name="King R."/>
        </authorList>
    </citation>
    <scope>NUCLEOTIDE SEQUENCE</scope>
</reference>
<comment type="pathway">
    <text evidence="3">Sphingolipid metabolism.</text>
</comment>
<dbReference type="AlphaFoldDB" id="A0A9P0A576"/>
<feature type="transmembrane region" description="Helical" evidence="9">
    <location>
        <begin position="213"/>
        <end position="231"/>
    </location>
</feature>
<dbReference type="GO" id="GO:0046513">
    <property type="term" value="P:ceramide biosynthetic process"/>
    <property type="evidence" value="ECO:0007669"/>
    <property type="project" value="InterPro"/>
</dbReference>
<feature type="region of interest" description="Disordered" evidence="8">
    <location>
        <begin position="368"/>
        <end position="388"/>
    </location>
</feature>
<feature type="transmembrane region" description="Helical" evidence="9">
    <location>
        <begin position="332"/>
        <end position="358"/>
    </location>
</feature>
<dbReference type="PIRSF" id="PIRSF005225">
    <property type="entry name" value="LAG1_LAC1"/>
    <property type="match status" value="1"/>
</dbReference>
<organism evidence="11 12">
    <name type="scientific">Bemisia tabaci</name>
    <name type="common">Sweetpotato whitefly</name>
    <name type="synonym">Aleurodes tabaci</name>
    <dbReference type="NCBI Taxonomy" id="7038"/>
    <lineage>
        <taxon>Eukaryota</taxon>
        <taxon>Metazoa</taxon>
        <taxon>Ecdysozoa</taxon>
        <taxon>Arthropoda</taxon>
        <taxon>Hexapoda</taxon>
        <taxon>Insecta</taxon>
        <taxon>Pterygota</taxon>
        <taxon>Neoptera</taxon>
        <taxon>Paraneoptera</taxon>
        <taxon>Hemiptera</taxon>
        <taxon>Sternorrhyncha</taxon>
        <taxon>Aleyrodoidea</taxon>
        <taxon>Aleyrodidae</taxon>
        <taxon>Aleyrodinae</taxon>
        <taxon>Bemisia</taxon>
    </lineage>
</organism>
<dbReference type="InterPro" id="IPR016439">
    <property type="entry name" value="Lag1/Lac1-like"/>
</dbReference>
<dbReference type="InterPro" id="IPR001356">
    <property type="entry name" value="HD"/>
</dbReference>
<evidence type="ECO:0000256" key="9">
    <source>
        <dbReference type="SAM" id="Phobius"/>
    </source>
</evidence>
<evidence type="ECO:0000256" key="5">
    <source>
        <dbReference type="ARBA" id="ARBA00022989"/>
    </source>
</evidence>
<dbReference type="GO" id="GO:0003677">
    <property type="term" value="F:DNA binding"/>
    <property type="evidence" value="ECO:0007669"/>
    <property type="project" value="InterPro"/>
</dbReference>
<evidence type="ECO:0000256" key="1">
    <source>
        <dbReference type="ARBA" id="ARBA00004141"/>
    </source>
</evidence>
<proteinExistence type="predicted"/>
<keyword evidence="6" id="KW-0443">Lipid metabolism</keyword>
<dbReference type="Pfam" id="PF03798">
    <property type="entry name" value="TRAM_LAG1_CLN8"/>
    <property type="match status" value="1"/>
</dbReference>
<evidence type="ECO:0000256" key="8">
    <source>
        <dbReference type="SAM" id="MobiDB-lite"/>
    </source>
</evidence>
<name>A0A9P0A576_BEMTA</name>
<evidence type="ECO:0000259" key="10">
    <source>
        <dbReference type="SMART" id="SM00724"/>
    </source>
</evidence>
<dbReference type="InterPro" id="IPR006634">
    <property type="entry name" value="TLC-dom"/>
</dbReference>
<keyword evidence="5 9" id="KW-1133">Transmembrane helix</keyword>
<keyword evidence="4 9" id="KW-0812">Transmembrane</keyword>
<evidence type="ECO:0000313" key="11">
    <source>
        <dbReference type="EMBL" id="CAH0384297.1"/>
    </source>
</evidence>
<evidence type="ECO:0000256" key="6">
    <source>
        <dbReference type="ARBA" id="ARBA00023098"/>
    </source>
</evidence>
<feature type="transmembrane region" description="Helical" evidence="9">
    <location>
        <begin position="143"/>
        <end position="161"/>
    </location>
</feature>